<protein>
    <recommendedName>
        <fullName evidence="3">DUF2845 domain-containing protein</fullName>
    </recommendedName>
</protein>
<sequence length="148" mass="15674">MKTLAFALLASLFSAGAFAADLVCTKQLEISVKSGNTVTKLPPLKIACGANMRMERDGITVDWSTTNGLSVSRVEKTGTTVVSAEKELQASEALRREVRIDASLPDKFSFMLGDSSVEGVVTALAEPTRLRVYQAPPAGTDSAIPALK</sequence>
<comment type="caution">
    <text evidence="2">The sequence shown here is derived from an EMBL/GenBank/DDBJ whole genome shotgun (WGS) entry which is preliminary data.</text>
</comment>
<feature type="signal peptide" evidence="1">
    <location>
        <begin position="1"/>
        <end position="19"/>
    </location>
</feature>
<dbReference type="RefSeq" id="WP_284076907.1">
    <property type="nucleotide sequence ID" value="NZ_JAVLSM010000007.1"/>
</dbReference>
<dbReference type="AlphaFoldDB" id="A0AAE4K4J3"/>
<organism evidence="2">
    <name type="scientific">Herbaspirillum huttiense subsp. nephrolepidis</name>
    <dbReference type="NCBI Taxonomy" id="3075126"/>
    <lineage>
        <taxon>Bacteria</taxon>
        <taxon>Pseudomonadati</taxon>
        <taxon>Pseudomonadota</taxon>
        <taxon>Betaproteobacteria</taxon>
        <taxon>Burkholderiales</taxon>
        <taxon>Oxalobacteraceae</taxon>
        <taxon>Herbaspirillum</taxon>
    </lineage>
</organism>
<proteinExistence type="predicted"/>
<feature type="chain" id="PRO_5042231681" description="DUF2845 domain-containing protein" evidence="1">
    <location>
        <begin position="20"/>
        <end position="148"/>
    </location>
</feature>
<evidence type="ECO:0000256" key="1">
    <source>
        <dbReference type="SAM" id="SignalP"/>
    </source>
</evidence>
<evidence type="ECO:0000313" key="2">
    <source>
        <dbReference type="EMBL" id="MDT0337439.1"/>
    </source>
</evidence>
<reference evidence="2" key="1">
    <citation type="submission" date="2023-02" db="EMBL/GenBank/DDBJ databases">
        <title>Description of Herbaspirillum huttiense subsp. nephrolepsisexaltata and Herbaspirillum huttiense subsp. lycopersicon.</title>
        <authorList>
            <person name="Poudel M."/>
            <person name="Sharma A."/>
            <person name="Goss E."/>
            <person name="Tapia J.H."/>
            <person name="Harmon C.M."/>
            <person name="Jones J.B."/>
        </authorList>
    </citation>
    <scope>NUCLEOTIDE SEQUENCE</scope>
    <source>
        <strain evidence="2">NC40101</strain>
    </source>
</reference>
<name>A0AAE4K4J3_9BURK</name>
<evidence type="ECO:0008006" key="3">
    <source>
        <dbReference type="Google" id="ProtNLM"/>
    </source>
</evidence>
<gene>
    <name evidence="2" type="ORF">RJN63_11415</name>
</gene>
<keyword evidence="1" id="KW-0732">Signal</keyword>
<accession>A0AAE4K4J3</accession>
<dbReference type="EMBL" id="JAVRAA010000005">
    <property type="protein sequence ID" value="MDT0337439.1"/>
    <property type="molecule type" value="Genomic_DNA"/>
</dbReference>